<dbReference type="Gene3D" id="2.115.10.20">
    <property type="entry name" value="Glycosyl hydrolase domain, family 43"/>
    <property type="match status" value="1"/>
</dbReference>
<feature type="chain" id="PRO_5002772530" evidence="1">
    <location>
        <begin position="21"/>
        <end position="377"/>
    </location>
</feature>
<protein>
    <submittedName>
        <fullName evidence="2">Putative beta-xylosidase</fullName>
    </submittedName>
</protein>
<dbReference type="EMBL" id="CP001032">
    <property type="protein sequence ID" value="ACB76503.1"/>
    <property type="molecule type" value="Genomic_DNA"/>
</dbReference>
<dbReference type="STRING" id="452637.Oter_3223"/>
<dbReference type="CDD" id="cd08983">
    <property type="entry name" value="GH43_Bt3655-like"/>
    <property type="match status" value="1"/>
</dbReference>
<dbReference type="HOGENOM" id="CLU_010779_1_0_0"/>
<dbReference type="AlphaFoldDB" id="B1ZN52"/>
<keyword evidence="1" id="KW-0732">Signal</keyword>
<dbReference type="PANTHER" id="PTHR43301:SF3">
    <property type="entry name" value="ARABINAN ENDO-1,5-ALPHA-L-ARABINOSIDASE A-RELATED"/>
    <property type="match status" value="1"/>
</dbReference>
<sequence length="377" mass="41965">MNLPSLFPFFQLLLATLACAAASAQAPAPAAVASTTAARRPTGIVIVPSLQQPTGARAPEEKDLAGYLMVYFKDQTHSAYFAISRDGNTFTDVNGGDPVFDGAELAEQKGVRDPHIARGPDGAFYLAMTDLHIFGDRAGFRTTRWQRPEEKYGWGNNRAIVLMKSWDLIHWTHSDFRVDLAFPELGDIDCAWAPETTYDPVAGKMMVYFTIRYGNKHANIYWSYANDAFTKLETTPKMIPGIGGIDADLTHVGDQWHIFFVADAKIRHGVSDGIVDGYTVEPQRIDPETVSTEAPNLFKRLGTDSYVLMYDVYGARPNNMGFSETEDFNSWRHLGRFNEGVMKGSNFERPKHGAVIHLTADELQTVAAHWKLELAHE</sequence>
<proteinExistence type="predicted"/>
<accession>B1ZN52</accession>
<dbReference type="KEGG" id="ote:Oter_3223"/>
<dbReference type="Proteomes" id="UP000007013">
    <property type="component" value="Chromosome"/>
</dbReference>
<dbReference type="CAZy" id="GH43">
    <property type="family name" value="Glycoside Hydrolase Family 43"/>
</dbReference>
<evidence type="ECO:0000256" key="1">
    <source>
        <dbReference type="SAM" id="SignalP"/>
    </source>
</evidence>
<reference evidence="2 3" key="1">
    <citation type="journal article" date="2011" name="J. Bacteriol.">
        <title>Genome sequence of the verrucomicrobium Opitutus terrae PB90-1, an abundant inhabitant of rice paddy soil ecosystems.</title>
        <authorList>
            <person name="van Passel M.W."/>
            <person name="Kant R."/>
            <person name="Palva A."/>
            <person name="Copeland A."/>
            <person name="Lucas S."/>
            <person name="Lapidus A."/>
            <person name="Glavina del Rio T."/>
            <person name="Pitluck S."/>
            <person name="Goltsman E."/>
            <person name="Clum A."/>
            <person name="Sun H."/>
            <person name="Schmutz J."/>
            <person name="Larimer F.W."/>
            <person name="Land M.L."/>
            <person name="Hauser L."/>
            <person name="Kyrpides N."/>
            <person name="Mikhailova N."/>
            <person name="Richardson P.P."/>
            <person name="Janssen P.H."/>
            <person name="de Vos W.M."/>
            <person name="Smidt H."/>
        </authorList>
    </citation>
    <scope>NUCLEOTIDE SEQUENCE [LARGE SCALE GENOMIC DNA]</scope>
    <source>
        <strain evidence="3">DSM 11246 / JCM 15787 / PB90-1</strain>
    </source>
</reference>
<feature type="signal peptide" evidence="1">
    <location>
        <begin position="1"/>
        <end position="20"/>
    </location>
</feature>
<dbReference type="InterPro" id="IPR023296">
    <property type="entry name" value="Glyco_hydro_beta-prop_sf"/>
</dbReference>
<organism evidence="2 3">
    <name type="scientific">Opitutus terrae (strain DSM 11246 / JCM 15787 / PB90-1)</name>
    <dbReference type="NCBI Taxonomy" id="452637"/>
    <lineage>
        <taxon>Bacteria</taxon>
        <taxon>Pseudomonadati</taxon>
        <taxon>Verrucomicrobiota</taxon>
        <taxon>Opitutia</taxon>
        <taxon>Opitutales</taxon>
        <taxon>Opitutaceae</taxon>
        <taxon>Opitutus</taxon>
    </lineage>
</organism>
<dbReference type="SUPFAM" id="SSF75005">
    <property type="entry name" value="Arabinanase/levansucrase/invertase"/>
    <property type="match status" value="2"/>
</dbReference>
<dbReference type="OrthoDB" id="9758923at2"/>
<dbReference type="InterPro" id="IPR050727">
    <property type="entry name" value="GH43_arabinanases"/>
</dbReference>
<dbReference type="RefSeq" id="WP_012376032.1">
    <property type="nucleotide sequence ID" value="NC_010571.1"/>
</dbReference>
<evidence type="ECO:0000313" key="3">
    <source>
        <dbReference type="Proteomes" id="UP000007013"/>
    </source>
</evidence>
<gene>
    <name evidence="2" type="ordered locus">Oter_3223</name>
</gene>
<dbReference type="PANTHER" id="PTHR43301">
    <property type="entry name" value="ARABINAN ENDO-1,5-ALPHA-L-ARABINOSIDASE"/>
    <property type="match status" value="1"/>
</dbReference>
<name>B1ZN52_OPITP</name>
<dbReference type="eggNOG" id="COG3507">
    <property type="taxonomic scope" value="Bacteria"/>
</dbReference>
<keyword evidence="3" id="KW-1185">Reference proteome</keyword>
<evidence type="ECO:0000313" key="2">
    <source>
        <dbReference type="EMBL" id="ACB76503.1"/>
    </source>
</evidence>